<keyword evidence="1" id="KW-0732">Signal</keyword>
<dbReference type="Proteomes" id="UP001162834">
    <property type="component" value="Chromosome"/>
</dbReference>
<dbReference type="AlphaFoldDB" id="A0A9E6Y2Z7"/>
<evidence type="ECO:0000313" key="3">
    <source>
        <dbReference type="Proteomes" id="UP001162834"/>
    </source>
</evidence>
<dbReference type="KEGG" id="sbae:DSM104329_05032"/>
<evidence type="ECO:0000313" key="2">
    <source>
        <dbReference type="EMBL" id="UGS38602.1"/>
    </source>
</evidence>
<gene>
    <name evidence="2" type="ORF">DSM104329_05032</name>
</gene>
<reference evidence="2" key="1">
    <citation type="journal article" date="2022" name="Int. J. Syst. Evol. Microbiol.">
        <title>Pseudomonas aegrilactucae sp. nov. and Pseudomonas morbosilactucae sp. nov., pathogens causing bacterial rot of lettuce in Japan.</title>
        <authorList>
            <person name="Sawada H."/>
            <person name="Fujikawa T."/>
            <person name="Satou M."/>
        </authorList>
    </citation>
    <scope>NUCLEOTIDE SEQUENCE</scope>
    <source>
        <strain evidence="2">0166_1</strain>
    </source>
</reference>
<sequence length="346" mass="36900">MLVRLALAAAALTVLLPAAAQASSPSFVDRVVDTGAVKRVQATAAQNDQTLAIPTKEGYSVSVSFGSGVPVNQELAQSYVGFLDALPHGSELDKLSMVIADQAEVATLCGGDEGDGILACYGSRGMQMIVPSSGLQTTTEDGGYTTAYVLTHEYGHHIAANRKNQGFQAIDYGPKFWASYELVCDRALGNRLFPGDEGRSYLRNPGEAWAEAYARLTFPDQPWTFTSLLRPDATALDAARRDVLTPWTKNASRTFIMAGSRSTQSFGVPLTLDGRVSAVVRGRSGSDVGVTVTSGRQKVGHSDTRGARNQWTLRSGCRERPTETLTFKVTRTSGGGPVTLLVSYPG</sequence>
<organism evidence="2 3">
    <name type="scientific">Capillimicrobium parvum</name>
    <dbReference type="NCBI Taxonomy" id="2884022"/>
    <lineage>
        <taxon>Bacteria</taxon>
        <taxon>Bacillati</taxon>
        <taxon>Actinomycetota</taxon>
        <taxon>Thermoleophilia</taxon>
        <taxon>Solirubrobacterales</taxon>
        <taxon>Capillimicrobiaceae</taxon>
        <taxon>Capillimicrobium</taxon>
    </lineage>
</organism>
<feature type="signal peptide" evidence="1">
    <location>
        <begin position="1"/>
        <end position="22"/>
    </location>
</feature>
<keyword evidence="3" id="KW-1185">Reference proteome</keyword>
<accession>A0A9E6Y2Z7</accession>
<name>A0A9E6Y2Z7_9ACTN</name>
<dbReference type="EMBL" id="CP087164">
    <property type="protein sequence ID" value="UGS38602.1"/>
    <property type="molecule type" value="Genomic_DNA"/>
</dbReference>
<dbReference type="RefSeq" id="WP_259312622.1">
    <property type="nucleotide sequence ID" value="NZ_CP087164.1"/>
</dbReference>
<evidence type="ECO:0000256" key="1">
    <source>
        <dbReference type="SAM" id="SignalP"/>
    </source>
</evidence>
<feature type="chain" id="PRO_5038893065" evidence="1">
    <location>
        <begin position="23"/>
        <end position="346"/>
    </location>
</feature>
<protein>
    <submittedName>
        <fullName evidence="2">Uncharacterized protein</fullName>
    </submittedName>
</protein>
<proteinExistence type="predicted"/>